<reference evidence="1" key="1">
    <citation type="submission" date="2020-11" db="EMBL/GenBank/DDBJ databases">
        <authorList>
            <person name="Tran Van P."/>
        </authorList>
    </citation>
    <scope>NUCLEOTIDE SEQUENCE</scope>
</reference>
<gene>
    <name evidence="1" type="ORF">TSIB3V08_LOCUS524</name>
</gene>
<organism evidence="1">
    <name type="scientific">Timema shepardi</name>
    <name type="common">Walking stick</name>
    <dbReference type="NCBI Taxonomy" id="629360"/>
    <lineage>
        <taxon>Eukaryota</taxon>
        <taxon>Metazoa</taxon>
        <taxon>Ecdysozoa</taxon>
        <taxon>Arthropoda</taxon>
        <taxon>Hexapoda</taxon>
        <taxon>Insecta</taxon>
        <taxon>Pterygota</taxon>
        <taxon>Neoptera</taxon>
        <taxon>Polyneoptera</taxon>
        <taxon>Phasmatodea</taxon>
        <taxon>Timematodea</taxon>
        <taxon>Timematoidea</taxon>
        <taxon>Timematidae</taxon>
        <taxon>Timema</taxon>
    </lineage>
</organism>
<protein>
    <submittedName>
        <fullName evidence="1">Uncharacterized protein</fullName>
    </submittedName>
</protein>
<sequence>MTSALANYVTEAAVDKTWRVDAKGSAGAMKPAAIGLGTSGLDEPIAREKSRFVEGSPRPAEYAEASSYQRALYFDPMAIKESNNNVPLITPSRDEVSPTLIQMMLQGFIHSTPPGQTVVTTTQLIKEEHCLETAPRRHPIKF</sequence>
<accession>A0A7R9ALL1</accession>
<dbReference type="AlphaFoldDB" id="A0A7R9ALL1"/>
<evidence type="ECO:0000313" key="1">
    <source>
        <dbReference type="EMBL" id="CAD7256238.1"/>
    </source>
</evidence>
<proteinExistence type="predicted"/>
<name>A0A7R9ALL1_TIMSH</name>
<dbReference type="EMBL" id="OC000131">
    <property type="protein sequence ID" value="CAD7256238.1"/>
    <property type="molecule type" value="Genomic_DNA"/>
</dbReference>